<name>A0A1E5IHB9_ENDTX</name>
<evidence type="ECO:0000313" key="1">
    <source>
        <dbReference type="EMBL" id="OEG69860.1"/>
    </source>
</evidence>
<proteinExistence type="predicted"/>
<sequence>MTATRERIMGRDIDLNIDNIDELSFNRVVNFVNEQWLEVKRENANVADTQKIAVLTAVKIAAELLKIKDLQENISNSYENKIKEFIRQLDEADYIN</sequence>
<dbReference type="SUPFAM" id="SSF102829">
    <property type="entry name" value="Cell division protein ZapA-like"/>
    <property type="match status" value="1"/>
</dbReference>
<dbReference type="Proteomes" id="UP000095237">
    <property type="component" value="Unassembled WGS sequence"/>
</dbReference>
<keyword evidence="2" id="KW-1185">Reference proteome</keyword>
<dbReference type="Pfam" id="PF05164">
    <property type="entry name" value="ZapA"/>
    <property type="match status" value="1"/>
</dbReference>
<evidence type="ECO:0000313" key="2">
    <source>
        <dbReference type="Proteomes" id="UP000095237"/>
    </source>
</evidence>
<comment type="caution">
    <text evidence="1">The sequence shown here is derived from an EMBL/GenBank/DDBJ whole genome shotgun (WGS) entry which is preliminary data.</text>
</comment>
<dbReference type="InterPro" id="IPR007838">
    <property type="entry name" value="Cell_div_ZapA-like"/>
</dbReference>
<dbReference type="EMBL" id="LNVX01000546">
    <property type="protein sequence ID" value="OEG69860.1"/>
    <property type="molecule type" value="Genomic_DNA"/>
</dbReference>
<dbReference type="AlphaFoldDB" id="A0A1E5IHB9"/>
<reference evidence="1 2" key="1">
    <citation type="submission" date="2015-11" db="EMBL/GenBank/DDBJ databases">
        <title>Evidence for parallel genomic evolution in an endosymbiosis of termite gut flagellates.</title>
        <authorList>
            <person name="Zheng H."/>
        </authorList>
    </citation>
    <scope>NUCLEOTIDE SEQUENCE [LARGE SCALE GENOMIC DNA]</scope>
    <source>
        <strain evidence="1 2">CET450</strain>
    </source>
</reference>
<dbReference type="InterPro" id="IPR036192">
    <property type="entry name" value="Cell_div_ZapA-like_sf"/>
</dbReference>
<organism evidence="1 2">
    <name type="scientific">Endomicrobium trichonymphae</name>
    <dbReference type="NCBI Taxonomy" id="1408204"/>
    <lineage>
        <taxon>Bacteria</taxon>
        <taxon>Pseudomonadati</taxon>
        <taxon>Elusimicrobiota</taxon>
        <taxon>Endomicrobiia</taxon>
        <taxon>Endomicrobiales</taxon>
        <taxon>Endomicrobiaceae</taxon>
        <taxon>Candidatus Endomicrobiellum</taxon>
    </lineage>
</organism>
<accession>A0A1E5IHB9</accession>
<gene>
    <name evidence="1" type="ORF">ATZ36_00315</name>
</gene>
<protein>
    <recommendedName>
        <fullName evidence="3">Cell division protein ZapA</fullName>
    </recommendedName>
</protein>
<evidence type="ECO:0008006" key="3">
    <source>
        <dbReference type="Google" id="ProtNLM"/>
    </source>
</evidence>